<feature type="compositionally biased region" description="Basic and acidic residues" evidence="1">
    <location>
        <begin position="141"/>
        <end position="150"/>
    </location>
</feature>
<evidence type="ECO:0000313" key="3">
    <source>
        <dbReference type="Proteomes" id="UP001500403"/>
    </source>
</evidence>
<keyword evidence="3" id="KW-1185">Reference proteome</keyword>
<comment type="caution">
    <text evidence="2">The sequence shown here is derived from an EMBL/GenBank/DDBJ whole genome shotgun (WGS) entry which is preliminary data.</text>
</comment>
<protein>
    <submittedName>
        <fullName evidence="2">Uncharacterized protein</fullName>
    </submittedName>
</protein>
<evidence type="ECO:0000256" key="1">
    <source>
        <dbReference type="SAM" id="MobiDB-lite"/>
    </source>
</evidence>
<organism evidence="2 3">
    <name type="scientific">Streptomyces enissocaesilis</name>
    <dbReference type="NCBI Taxonomy" id="332589"/>
    <lineage>
        <taxon>Bacteria</taxon>
        <taxon>Bacillati</taxon>
        <taxon>Actinomycetota</taxon>
        <taxon>Actinomycetes</taxon>
        <taxon>Kitasatosporales</taxon>
        <taxon>Streptomycetaceae</taxon>
        <taxon>Streptomyces</taxon>
        <taxon>Streptomyces rochei group</taxon>
    </lineage>
</organism>
<dbReference type="Proteomes" id="UP001500403">
    <property type="component" value="Unassembled WGS sequence"/>
</dbReference>
<sequence length="189" mass="19313">MTVGTVRHRSATGASGRALAGAAGGFRVPGGLITLIVLRPLITPVIGSMSGFCRGIGARGVLKGRIGLINIRRGLRQDPAGPPLRGPQLPFVEESSDDRQDSGEQDESGARAGGTGGGGGGGGKVGASCLLVVLMIARVTTDRARTDPPSHRGTGPPEDKVMGLRRPGEPPGPHMAFEPGGRRRAFARA</sequence>
<gene>
    <name evidence="2" type="ORF">GCM10010446_13960</name>
</gene>
<reference evidence="2 3" key="1">
    <citation type="journal article" date="2019" name="Int. J. Syst. Evol. Microbiol.">
        <title>The Global Catalogue of Microorganisms (GCM) 10K type strain sequencing project: providing services to taxonomists for standard genome sequencing and annotation.</title>
        <authorList>
            <consortium name="The Broad Institute Genomics Platform"/>
            <consortium name="The Broad Institute Genome Sequencing Center for Infectious Disease"/>
            <person name="Wu L."/>
            <person name="Ma J."/>
        </authorList>
    </citation>
    <scope>NUCLEOTIDE SEQUENCE [LARGE SCALE GENOMIC DNA]</scope>
    <source>
        <strain evidence="2 3">JCM 9088</strain>
    </source>
</reference>
<feature type="region of interest" description="Disordered" evidence="1">
    <location>
        <begin position="141"/>
        <end position="189"/>
    </location>
</feature>
<proteinExistence type="predicted"/>
<name>A0ABN3WXB0_9ACTN</name>
<dbReference type="EMBL" id="BAAAUD010000013">
    <property type="protein sequence ID" value="GAA2930477.1"/>
    <property type="molecule type" value="Genomic_DNA"/>
</dbReference>
<accession>A0ABN3WXB0</accession>
<evidence type="ECO:0000313" key="2">
    <source>
        <dbReference type="EMBL" id="GAA2930477.1"/>
    </source>
</evidence>
<feature type="compositionally biased region" description="Basic and acidic residues" evidence="1">
    <location>
        <begin position="157"/>
        <end position="168"/>
    </location>
</feature>
<feature type="region of interest" description="Disordered" evidence="1">
    <location>
        <begin position="75"/>
        <end position="122"/>
    </location>
</feature>
<feature type="compositionally biased region" description="Gly residues" evidence="1">
    <location>
        <begin position="111"/>
        <end position="122"/>
    </location>
</feature>